<gene>
    <name evidence="1" type="ORF">C0V82_06290</name>
</gene>
<dbReference type="RefSeq" id="WP_102113284.1">
    <property type="nucleotide sequence ID" value="NZ_BMGN01000003.1"/>
</dbReference>
<dbReference type="KEGG" id="ncb:C0V82_06290"/>
<evidence type="ECO:0000313" key="2">
    <source>
        <dbReference type="Proteomes" id="UP000234752"/>
    </source>
</evidence>
<keyword evidence="2" id="KW-1185">Reference proteome</keyword>
<protein>
    <recommendedName>
        <fullName evidence="3">Phosphatidate cytidylyltransferase</fullName>
    </recommendedName>
</protein>
<evidence type="ECO:0008006" key="3">
    <source>
        <dbReference type="Google" id="ProtNLM"/>
    </source>
</evidence>
<accession>A0A2K9NF50</accession>
<name>A0A2K9NF50_9PROT</name>
<evidence type="ECO:0000313" key="1">
    <source>
        <dbReference type="EMBL" id="AUN31717.1"/>
    </source>
</evidence>
<dbReference type="OrthoDB" id="7340718at2"/>
<sequence length="297" mass="32865">MPLPAPAAALVAALVAHGGDNVATVLFYGSNLRTGDVEGLLDFYVLVDSLTGWRDSRPLAAATRLLPPSVEYWEVPWQGHTLRAKVAVMGIDQFARSTRFDGIDTTIWARFTQPVMLAHARDPAARQQVRAAVTQAVTTATRWAALLGPAEGTARDYWEALFKATYSAELRVEKASRGVSIVDHAADRYAAMLSPAWASARVPFEEWPDGRLHLLLSPAERARAASAWAWRGRFGKVLNIARLVKAAFTFTGGVDYLLWKLHRHSGVRLELTPWQRRHPILSAPGILWKLKRMGAIR</sequence>
<dbReference type="EMBL" id="CP025611">
    <property type="protein sequence ID" value="AUN31717.1"/>
    <property type="molecule type" value="Genomic_DNA"/>
</dbReference>
<proteinExistence type="predicted"/>
<organism evidence="1 2">
    <name type="scientific">Niveispirillum cyanobacteriorum</name>
    <dbReference type="NCBI Taxonomy" id="1612173"/>
    <lineage>
        <taxon>Bacteria</taxon>
        <taxon>Pseudomonadati</taxon>
        <taxon>Pseudomonadota</taxon>
        <taxon>Alphaproteobacteria</taxon>
        <taxon>Rhodospirillales</taxon>
        <taxon>Azospirillaceae</taxon>
        <taxon>Niveispirillum</taxon>
    </lineage>
</organism>
<dbReference type="Proteomes" id="UP000234752">
    <property type="component" value="Chromosome eg_1"/>
</dbReference>
<reference evidence="1 2" key="1">
    <citation type="submission" date="2017-12" db="EMBL/GenBank/DDBJ databases">
        <title>Genomes of bacteria within cyanobacterial aggregates.</title>
        <authorList>
            <person name="Cai H."/>
        </authorList>
    </citation>
    <scope>NUCLEOTIDE SEQUENCE [LARGE SCALE GENOMIC DNA]</scope>
    <source>
        <strain evidence="1 2">TH16</strain>
    </source>
</reference>
<dbReference type="AlphaFoldDB" id="A0A2K9NF50"/>